<evidence type="ECO:0000313" key="13">
    <source>
        <dbReference type="EMBL" id="PIP58065.1"/>
    </source>
</evidence>
<evidence type="ECO:0000256" key="9">
    <source>
        <dbReference type="PIRNR" id="PIRNR000804"/>
    </source>
</evidence>
<organism evidence="13 14">
    <name type="scientific">Candidatus Vogelbacteria bacterium CG22_combo_CG10-13_8_21_14_all_37_9</name>
    <dbReference type="NCBI Taxonomy" id="1975046"/>
    <lineage>
        <taxon>Bacteria</taxon>
        <taxon>Candidatus Vogeliibacteriota</taxon>
    </lineage>
</organism>
<dbReference type="GO" id="GO:0003677">
    <property type="term" value="F:DNA binding"/>
    <property type="evidence" value="ECO:0007669"/>
    <property type="project" value="UniProtKB-UniRule"/>
</dbReference>
<dbReference type="PANTHER" id="PTHR30478">
    <property type="entry name" value="DNA POLYMERASE III SUBUNIT BETA"/>
    <property type="match status" value="1"/>
</dbReference>
<dbReference type="InterPro" id="IPR022635">
    <property type="entry name" value="DNA_polIII_beta_C"/>
</dbReference>
<dbReference type="PANTHER" id="PTHR30478:SF0">
    <property type="entry name" value="BETA SLIDING CLAMP"/>
    <property type="match status" value="1"/>
</dbReference>
<dbReference type="Gene3D" id="3.10.150.10">
    <property type="entry name" value="DNA Polymerase III, subunit A, domain 2"/>
    <property type="match status" value="1"/>
</dbReference>
<keyword evidence="6 9" id="KW-0235">DNA replication</keyword>
<feature type="domain" description="DNA polymerase III beta sliding clamp N-terminal" evidence="10">
    <location>
        <begin position="1"/>
        <end position="119"/>
    </location>
</feature>
<dbReference type="GO" id="GO:0006271">
    <property type="term" value="P:DNA strand elongation involved in DNA replication"/>
    <property type="evidence" value="ECO:0007669"/>
    <property type="project" value="TreeGrafter"/>
</dbReference>
<keyword evidence="8" id="KW-0238">DNA-binding</keyword>
<comment type="subunit">
    <text evidence="9">Forms a ring-shaped head-to-tail homodimer around DNA.</text>
</comment>
<dbReference type="InterPro" id="IPR001001">
    <property type="entry name" value="DNA_polIII_beta"/>
</dbReference>
<keyword evidence="7 9" id="KW-0239">DNA-directed DNA polymerase</keyword>
<comment type="similarity">
    <text evidence="2 9">Belongs to the beta sliding clamp family.</text>
</comment>
<dbReference type="SUPFAM" id="SSF55979">
    <property type="entry name" value="DNA clamp"/>
    <property type="match status" value="3"/>
</dbReference>
<dbReference type="Pfam" id="PF02767">
    <property type="entry name" value="DNA_pol3_beta_2"/>
    <property type="match status" value="1"/>
</dbReference>
<comment type="caution">
    <text evidence="13">The sequence shown here is derived from an EMBL/GenBank/DDBJ whole genome shotgun (WGS) entry which is preliminary data.</text>
</comment>
<comment type="function">
    <text evidence="9">Confers DNA tethering and processivity to DNA polymerases and other proteins. Acts as a clamp, forming a ring around DNA (a reaction catalyzed by the clamp-loading complex) which diffuses in an ATP-independent manner freely and bidirectionally along dsDNA. Initially characterized for its ability to contact the catalytic subunit of DNA polymerase III (Pol III), a complex, multichain enzyme responsible for most of the replicative synthesis in bacteria; Pol III exhibits 3'-5' exonuclease proofreading activity. The beta chain is required for initiation of replication as well as for processivity of DNA replication.</text>
</comment>
<evidence type="ECO:0000259" key="10">
    <source>
        <dbReference type="Pfam" id="PF00712"/>
    </source>
</evidence>
<keyword evidence="5 9" id="KW-0548">Nucleotidyltransferase</keyword>
<reference evidence="13 14" key="1">
    <citation type="submission" date="2017-09" db="EMBL/GenBank/DDBJ databases">
        <title>Depth-based differentiation of microbial function through sediment-hosted aquifers and enrichment of novel symbionts in the deep terrestrial subsurface.</title>
        <authorList>
            <person name="Probst A.J."/>
            <person name="Ladd B."/>
            <person name="Jarett J.K."/>
            <person name="Geller-Mcgrath D.E."/>
            <person name="Sieber C.M."/>
            <person name="Emerson J.B."/>
            <person name="Anantharaman K."/>
            <person name="Thomas B.C."/>
            <person name="Malmstrom R."/>
            <person name="Stieglmeier M."/>
            <person name="Klingl A."/>
            <person name="Woyke T."/>
            <person name="Ryan C.M."/>
            <person name="Banfield J.F."/>
        </authorList>
    </citation>
    <scope>NUCLEOTIDE SEQUENCE [LARGE SCALE GENOMIC DNA]</scope>
    <source>
        <strain evidence="13">CG22_combo_CG10-13_8_21_14_all_37_9</strain>
    </source>
</reference>
<dbReference type="PIRSF" id="PIRSF000804">
    <property type="entry name" value="DNA_pol_III_b"/>
    <property type="match status" value="1"/>
</dbReference>
<dbReference type="Pfam" id="PF02768">
    <property type="entry name" value="DNA_pol3_beta_3"/>
    <property type="match status" value="1"/>
</dbReference>
<dbReference type="NCBIfam" id="TIGR00663">
    <property type="entry name" value="dnan"/>
    <property type="match status" value="1"/>
</dbReference>
<dbReference type="GO" id="GO:0005737">
    <property type="term" value="C:cytoplasm"/>
    <property type="evidence" value="ECO:0007669"/>
    <property type="project" value="UniProtKB-SubCell"/>
</dbReference>
<dbReference type="EMBL" id="PCSX01000035">
    <property type="protein sequence ID" value="PIP58065.1"/>
    <property type="molecule type" value="Genomic_DNA"/>
</dbReference>
<dbReference type="InterPro" id="IPR022637">
    <property type="entry name" value="DNA_polIII_beta_cen"/>
</dbReference>
<evidence type="ECO:0000256" key="4">
    <source>
        <dbReference type="ARBA" id="ARBA00022679"/>
    </source>
</evidence>
<proteinExistence type="inferred from homology"/>
<dbReference type="Gene3D" id="3.70.10.10">
    <property type="match status" value="1"/>
</dbReference>
<dbReference type="InterPro" id="IPR046938">
    <property type="entry name" value="DNA_clamp_sf"/>
</dbReference>
<dbReference type="GO" id="GO:0008408">
    <property type="term" value="F:3'-5' exonuclease activity"/>
    <property type="evidence" value="ECO:0007669"/>
    <property type="project" value="InterPro"/>
</dbReference>
<dbReference type="AlphaFoldDB" id="A0A2H0BK62"/>
<protein>
    <recommendedName>
        <fullName evidence="9">Beta sliding clamp</fullName>
    </recommendedName>
</protein>
<dbReference type="GO" id="GO:0003887">
    <property type="term" value="F:DNA-directed DNA polymerase activity"/>
    <property type="evidence" value="ECO:0007669"/>
    <property type="project" value="UniProtKB-UniRule"/>
</dbReference>
<comment type="subcellular location">
    <subcellularLocation>
        <location evidence="1 9">Cytoplasm</location>
    </subcellularLocation>
</comment>
<keyword evidence="3 9" id="KW-0963">Cytoplasm</keyword>
<dbReference type="Pfam" id="PF00712">
    <property type="entry name" value="DNA_pol3_beta"/>
    <property type="match status" value="1"/>
</dbReference>
<keyword evidence="4 9" id="KW-0808">Transferase</keyword>
<evidence type="ECO:0000256" key="1">
    <source>
        <dbReference type="ARBA" id="ARBA00004496"/>
    </source>
</evidence>
<name>A0A2H0BK62_9BACT</name>
<accession>A0A2H0BK62</accession>
<evidence type="ECO:0000256" key="3">
    <source>
        <dbReference type="ARBA" id="ARBA00022490"/>
    </source>
</evidence>
<dbReference type="InterPro" id="IPR022634">
    <property type="entry name" value="DNA_polIII_beta_N"/>
</dbReference>
<evidence type="ECO:0000313" key="14">
    <source>
        <dbReference type="Proteomes" id="UP000229334"/>
    </source>
</evidence>
<evidence type="ECO:0000256" key="6">
    <source>
        <dbReference type="ARBA" id="ARBA00022705"/>
    </source>
</evidence>
<evidence type="ECO:0000259" key="12">
    <source>
        <dbReference type="Pfam" id="PF02768"/>
    </source>
</evidence>
<gene>
    <name evidence="13" type="primary">dnaN</name>
    <name evidence="13" type="ORF">COX02_02295</name>
</gene>
<dbReference type="CDD" id="cd00140">
    <property type="entry name" value="beta_clamp"/>
    <property type="match status" value="1"/>
</dbReference>
<evidence type="ECO:0000256" key="7">
    <source>
        <dbReference type="ARBA" id="ARBA00022932"/>
    </source>
</evidence>
<dbReference type="Proteomes" id="UP000229334">
    <property type="component" value="Unassembled WGS sequence"/>
</dbReference>
<evidence type="ECO:0000256" key="2">
    <source>
        <dbReference type="ARBA" id="ARBA00010752"/>
    </source>
</evidence>
<evidence type="ECO:0000256" key="8">
    <source>
        <dbReference type="ARBA" id="ARBA00023125"/>
    </source>
</evidence>
<evidence type="ECO:0000259" key="11">
    <source>
        <dbReference type="Pfam" id="PF02767"/>
    </source>
</evidence>
<dbReference type="SMART" id="SM00480">
    <property type="entry name" value="POL3Bc"/>
    <property type="match status" value="1"/>
</dbReference>
<feature type="domain" description="DNA polymerase III beta sliding clamp C-terminal" evidence="12">
    <location>
        <begin position="243"/>
        <end position="363"/>
    </location>
</feature>
<feature type="domain" description="DNA polymerase III beta sliding clamp central" evidence="11">
    <location>
        <begin position="129"/>
        <end position="241"/>
    </location>
</feature>
<evidence type="ECO:0000256" key="5">
    <source>
        <dbReference type="ARBA" id="ARBA00022695"/>
    </source>
</evidence>
<dbReference type="GO" id="GO:0009360">
    <property type="term" value="C:DNA polymerase III complex"/>
    <property type="evidence" value="ECO:0007669"/>
    <property type="project" value="InterPro"/>
</dbReference>
<sequence>MKLECLKDKFRQVVNQAERATSRNPTLPILSTVLLEAKNNKLKIKATNLEIGLEIELNAKVEEDGLVAINANVLNNFLSNLNKEDKIKIELINNNLKIETLNSKTILKSLNIEDFPIIPKVETKESFKINSKDFLNGIHSVLFASAISDIKPEISSVYIYQKQNKICFVATDSFRLAEKNISLTVNEFLPIIIPFKNITEIIRVFDGIEDDLEIKTNKHQLSIFSSEVHFTTRIIDGVYPDYKQIIPKEFKTEVFISKTDLLNALKLANIFSDKFNQVNIDLNSTTKELIIHSLNQDIGENTLTLKIEIKGEDINLNLNVRYLLDCLTIITEEKIKIQLNEKNKPLLIQGQINNSFCYLVMPINR</sequence>